<dbReference type="Gene3D" id="1.25.10.90">
    <property type="match status" value="1"/>
</dbReference>
<dbReference type="InterPro" id="IPR014825">
    <property type="entry name" value="DNA_alkylation"/>
</dbReference>
<gene>
    <name evidence="1" type="ORF">AQPE_1947</name>
</gene>
<accession>A0A5K7S8C6</accession>
<evidence type="ECO:0000313" key="1">
    <source>
        <dbReference type="EMBL" id="BBE17790.1"/>
    </source>
</evidence>
<dbReference type="InterPro" id="IPR016024">
    <property type="entry name" value="ARM-type_fold"/>
</dbReference>
<dbReference type="AlphaFoldDB" id="A0A5K7S8C6"/>
<dbReference type="KEGG" id="anf:AQPE_1947"/>
<name>A0A5K7S8C6_9BACT</name>
<proteinExistence type="predicted"/>
<protein>
    <submittedName>
        <fullName evidence="1">DNA alkylation repair enzyme</fullName>
    </submittedName>
</protein>
<dbReference type="CDD" id="cd06561">
    <property type="entry name" value="AlkD_like"/>
    <property type="match status" value="1"/>
</dbReference>
<dbReference type="Pfam" id="PF08713">
    <property type="entry name" value="DNA_alkylation"/>
    <property type="match status" value="1"/>
</dbReference>
<keyword evidence="2" id="KW-1185">Reference proteome</keyword>
<reference evidence="1" key="1">
    <citation type="journal article" date="2020" name="Int. J. Syst. Evol. Microbiol.">
        <title>Aquipluma nitroreducens gen. nov. sp. nov., a novel facultatively anaerobic bacterium isolated from a freshwater lake.</title>
        <authorList>
            <person name="Watanabe M."/>
            <person name="Kojima H."/>
            <person name="Fukui M."/>
        </authorList>
    </citation>
    <scope>NUCLEOTIDE SEQUENCE</scope>
    <source>
        <strain evidence="1">MeG22</strain>
    </source>
</reference>
<organism evidence="1 2">
    <name type="scientific">Aquipluma nitroreducens</name>
    <dbReference type="NCBI Taxonomy" id="2010828"/>
    <lineage>
        <taxon>Bacteria</taxon>
        <taxon>Pseudomonadati</taxon>
        <taxon>Bacteroidota</taxon>
        <taxon>Bacteroidia</taxon>
        <taxon>Marinilabiliales</taxon>
        <taxon>Prolixibacteraceae</taxon>
        <taxon>Aquipluma</taxon>
    </lineage>
</organism>
<dbReference type="PANTHER" id="PTHR34070">
    <property type="entry name" value="ARMADILLO-TYPE FOLD"/>
    <property type="match status" value="1"/>
</dbReference>
<dbReference type="SUPFAM" id="SSF48371">
    <property type="entry name" value="ARM repeat"/>
    <property type="match status" value="1"/>
</dbReference>
<dbReference type="EMBL" id="AP018694">
    <property type="protein sequence ID" value="BBE17790.1"/>
    <property type="molecule type" value="Genomic_DNA"/>
</dbReference>
<evidence type="ECO:0000313" key="2">
    <source>
        <dbReference type="Proteomes" id="UP001193389"/>
    </source>
</evidence>
<dbReference type="PANTHER" id="PTHR34070:SF1">
    <property type="entry name" value="DNA ALKYLATION REPAIR PROTEIN"/>
    <property type="match status" value="1"/>
</dbReference>
<dbReference type="Proteomes" id="UP001193389">
    <property type="component" value="Chromosome"/>
</dbReference>
<sequence length="223" mass="25972">MANANAEQLQKSQRFFKEEFVGYGLTAPQVHGKVKEMLSRGGFNLQTVMEAAPELMKGGKYEEISIVLLLLDGLWKQFTPETFQIIGSWFSFSITNWAHADTLAMFTLPRFLDKKILEMEDFSPLLNSPYKFQRRCVPVTLIKHMKKTRQVMPSILFVEKLMADPEREVHQGMGWFLREAWKINPAEVESFLLKYKDTAPRLIIQYACEKMTPENKLRFKRAK</sequence>